<keyword evidence="1" id="KW-0732">Signal</keyword>
<accession>A0AAV3U612</accession>
<dbReference type="Proteomes" id="UP001409585">
    <property type="component" value="Unassembled WGS sequence"/>
</dbReference>
<keyword evidence="3" id="KW-1185">Reference proteome</keyword>
<dbReference type="EMBL" id="BAABLX010000028">
    <property type="protein sequence ID" value="GAA4950520.1"/>
    <property type="molecule type" value="Genomic_DNA"/>
</dbReference>
<reference evidence="3" key="1">
    <citation type="journal article" date="2019" name="Int. J. Syst. Evol. Microbiol.">
        <title>The Global Catalogue of Microorganisms (GCM) 10K type strain sequencing project: providing services to taxonomists for standard genome sequencing and annotation.</title>
        <authorList>
            <consortium name="The Broad Institute Genomics Platform"/>
            <consortium name="The Broad Institute Genome Sequencing Center for Infectious Disease"/>
            <person name="Wu L."/>
            <person name="Ma J."/>
        </authorList>
    </citation>
    <scope>NUCLEOTIDE SEQUENCE [LARGE SCALE GENOMIC DNA]</scope>
    <source>
        <strain evidence="3">JCM 19134</strain>
    </source>
</reference>
<evidence type="ECO:0000313" key="3">
    <source>
        <dbReference type="Proteomes" id="UP001409585"/>
    </source>
</evidence>
<evidence type="ECO:0000313" key="2">
    <source>
        <dbReference type="EMBL" id="GAA4950520.1"/>
    </source>
</evidence>
<dbReference type="AlphaFoldDB" id="A0AAV3U612"/>
<protein>
    <submittedName>
        <fullName evidence="2">Uncharacterized protein</fullName>
    </submittedName>
</protein>
<gene>
    <name evidence="2" type="ORF">GCM10025791_33560</name>
</gene>
<dbReference type="RefSeq" id="WP_345424976.1">
    <property type="nucleotide sequence ID" value="NZ_AP031496.1"/>
</dbReference>
<proteinExistence type="predicted"/>
<feature type="signal peptide" evidence="1">
    <location>
        <begin position="1"/>
        <end position="30"/>
    </location>
</feature>
<comment type="caution">
    <text evidence="2">The sequence shown here is derived from an EMBL/GenBank/DDBJ whole genome shotgun (WGS) entry which is preliminary data.</text>
</comment>
<evidence type="ECO:0000256" key="1">
    <source>
        <dbReference type="SAM" id="SignalP"/>
    </source>
</evidence>
<organism evidence="2 3">
    <name type="scientific">Halioxenophilus aromaticivorans</name>
    <dbReference type="NCBI Taxonomy" id="1306992"/>
    <lineage>
        <taxon>Bacteria</taxon>
        <taxon>Pseudomonadati</taxon>
        <taxon>Pseudomonadota</taxon>
        <taxon>Gammaproteobacteria</taxon>
        <taxon>Alteromonadales</taxon>
        <taxon>Alteromonadaceae</taxon>
        <taxon>Halioxenophilus</taxon>
    </lineage>
</organism>
<name>A0AAV3U612_9ALTE</name>
<feature type="chain" id="PRO_5043674397" evidence="1">
    <location>
        <begin position="31"/>
        <end position="104"/>
    </location>
</feature>
<sequence>MAPIKLWLNSVRRWQAALLLAAATAGTAHAQQGAVINIDETVTGNQEQPKVLYIVPWKTAAEGFDFEQSLSQQTTSGVFQHLERDELKRQLDYLQAQSKTQTTE</sequence>